<feature type="transmembrane region" description="Helical" evidence="11">
    <location>
        <begin position="342"/>
        <end position="362"/>
    </location>
</feature>
<dbReference type="InterPro" id="IPR036034">
    <property type="entry name" value="PDZ_sf"/>
</dbReference>
<dbReference type="KEGG" id="xyl:ET495_02150"/>
<dbReference type="SMART" id="SM00228">
    <property type="entry name" value="PDZ"/>
    <property type="match status" value="1"/>
</dbReference>
<dbReference type="PROSITE" id="PS50106">
    <property type="entry name" value="PDZ"/>
    <property type="match status" value="1"/>
</dbReference>
<dbReference type="CDD" id="cd06163">
    <property type="entry name" value="S2P-M50_PDZ_RseP-like"/>
    <property type="match status" value="1"/>
</dbReference>
<accession>A0A4V0YDX9</accession>
<dbReference type="OrthoDB" id="9782003at2"/>
<name>A0A4V0YDX9_9MICO</name>
<dbReference type="Gene3D" id="2.30.42.10">
    <property type="match status" value="1"/>
</dbReference>
<keyword evidence="4" id="KW-0645">Protease</keyword>
<dbReference type="GO" id="GO:0016020">
    <property type="term" value="C:membrane"/>
    <property type="evidence" value="ECO:0007669"/>
    <property type="project" value="UniProtKB-SubCell"/>
</dbReference>
<dbReference type="GO" id="GO:0004222">
    <property type="term" value="F:metalloendopeptidase activity"/>
    <property type="evidence" value="ECO:0007669"/>
    <property type="project" value="InterPro"/>
</dbReference>
<dbReference type="PANTHER" id="PTHR42837:SF2">
    <property type="entry name" value="MEMBRANE METALLOPROTEASE ARASP2, CHLOROPLASTIC-RELATED"/>
    <property type="match status" value="1"/>
</dbReference>
<organism evidence="13 14">
    <name type="scientific">Xylanimonas allomyrinae</name>
    <dbReference type="NCBI Taxonomy" id="2509459"/>
    <lineage>
        <taxon>Bacteria</taxon>
        <taxon>Bacillati</taxon>
        <taxon>Actinomycetota</taxon>
        <taxon>Actinomycetes</taxon>
        <taxon>Micrococcales</taxon>
        <taxon>Promicromonosporaceae</taxon>
        <taxon>Xylanimonas</taxon>
    </lineage>
</organism>
<keyword evidence="6" id="KW-0378">Hydrolase</keyword>
<dbReference type="Proteomes" id="UP000291758">
    <property type="component" value="Chromosome"/>
</dbReference>
<feature type="transmembrane region" description="Helical" evidence="11">
    <location>
        <begin position="121"/>
        <end position="145"/>
    </location>
</feature>
<proteinExistence type="inferred from homology"/>
<evidence type="ECO:0000256" key="10">
    <source>
        <dbReference type="ARBA" id="ARBA00023136"/>
    </source>
</evidence>
<evidence type="ECO:0000256" key="8">
    <source>
        <dbReference type="ARBA" id="ARBA00022989"/>
    </source>
</evidence>
<dbReference type="InterPro" id="IPR001478">
    <property type="entry name" value="PDZ"/>
</dbReference>
<evidence type="ECO:0000259" key="12">
    <source>
        <dbReference type="PROSITE" id="PS50106"/>
    </source>
</evidence>
<dbReference type="InterPro" id="IPR008915">
    <property type="entry name" value="Peptidase_M50"/>
</dbReference>
<evidence type="ECO:0000256" key="2">
    <source>
        <dbReference type="ARBA" id="ARBA00004141"/>
    </source>
</evidence>
<evidence type="ECO:0000256" key="5">
    <source>
        <dbReference type="ARBA" id="ARBA00022692"/>
    </source>
</evidence>
<feature type="transmembrane region" description="Helical" evidence="11">
    <location>
        <begin position="405"/>
        <end position="426"/>
    </location>
</feature>
<dbReference type="Pfam" id="PF02163">
    <property type="entry name" value="Peptidase_M50"/>
    <property type="match status" value="1"/>
</dbReference>
<keyword evidence="7" id="KW-0862">Zinc</keyword>
<evidence type="ECO:0000313" key="14">
    <source>
        <dbReference type="Proteomes" id="UP000291758"/>
    </source>
</evidence>
<keyword evidence="14" id="KW-1185">Reference proteome</keyword>
<dbReference type="AlphaFoldDB" id="A0A4V0YDX9"/>
<keyword evidence="10 11" id="KW-0472">Membrane</keyword>
<protein>
    <submittedName>
        <fullName evidence="13">PDZ domain-containing protein</fullName>
    </submittedName>
</protein>
<keyword evidence="9" id="KW-0482">Metalloprotease</keyword>
<dbReference type="SUPFAM" id="SSF50156">
    <property type="entry name" value="PDZ domain-like"/>
    <property type="match status" value="1"/>
</dbReference>
<feature type="domain" description="PDZ" evidence="12">
    <location>
        <begin position="174"/>
        <end position="234"/>
    </location>
</feature>
<evidence type="ECO:0000256" key="1">
    <source>
        <dbReference type="ARBA" id="ARBA00001947"/>
    </source>
</evidence>
<dbReference type="GO" id="GO:0006508">
    <property type="term" value="P:proteolysis"/>
    <property type="evidence" value="ECO:0007669"/>
    <property type="project" value="UniProtKB-KW"/>
</dbReference>
<reference evidence="13 14" key="1">
    <citation type="submission" date="2019-01" db="EMBL/GenBank/DDBJ databases">
        <title>Genome sequencing of strain 2JSPR-7.</title>
        <authorList>
            <person name="Heo J."/>
            <person name="Kim S.-J."/>
            <person name="Kim J.-S."/>
            <person name="Hong S.-B."/>
            <person name="Kwon S.-W."/>
        </authorList>
    </citation>
    <scope>NUCLEOTIDE SEQUENCE [LARGE SCALE GENOMIC DNA]</scope>
    <source>
        <strain evidence="13 14">2JSPR-7</strain>
    </source>
</reference>
<evidence type="ECO:0000256" key="6">
    <source>
        <dbReference type="ARBA" id="ARBA00022801"/>
    </source>
</evidence>
<evidence type="ECO:0000256" key="9">
    <source>
        <dbReference type="ARBA" id="ARBA00023049"/>
    </source>
</evidence>
<evidence type="ECO:0000256" key="3">
    <source>
        <dbReference type="ARBA" id="ARBA00007931"/>
    </source>
</evidence>
<dbReference type="PANTHER" id="PTHR42837">
    <property type="entry name" value="REGULATOR OF SIGMA-E PROTEASE RSEP"/>
    <property type="match status" value="1"/>
</dbReference>
<comment type="cofactor">
    <cofactor evidence="1">
        <name>Zn(2+)</name>
        <dbReference type="ChEBI" id="CHEBI:29105"/>
    </cofactor>
</comment>
<evidence type="ECO:0000256" key="7">
    <source>
        <dbReference type="ARBA" id="ARBA00022833"/>
    </source>
</evidence>
<gene>
    <name evidence="13" type="ORF">ET495_02150</name>
</gene>
<sequence>MSVLVGILVVVVGIAVSIALHELGHMLPAKAFGVRVSQYMVGFGPTLWSRTKGETEYGVKAIPLGGYVRMVGMMPSAPEGARRGRGFFAQVVADARDQSVEEIRPGEEQRAFYHLSTPKKLVVMLGGPVMNLLLAVVLTASFLAIGFTQQTTTVATVSDCVPTATGAACDPATAPAPAAAAGLRPGDRIVSYDGTSTPTWSALLAAIQGTDGHAVPVVVERDGQRVTLSVTPVDAHRAVVDADGAVVRDADGQVKVDDGAFLGIAPTIERQSLPMSLVPGEVGRMFTGTAGAVVTFPARVYQAAAQTFSDTPRSADSVMSVVGVGRVAADVAGLDATLLDRVAIMLSLLASLNMALFVFNLIPLLPLDGGHVVNALYEGAKRTIARVRGLHPLPGPADVARMMPVAYVMFVVLVGSTLLLVVADVVDPVRLF</sequence>
<dbReference type="EMBL" id="CP035495">
    <property type="protein sequence ID" value="QAY62271.1"/>
    <property type="molecule type" value="Genomic_DNA"/>
</dbReference>
<evidence type="ECO:0000313" key="13">
    <source>
        <dbReference type="EMBL" id="QAY62271.1"/>
    </source>
</evidence>
<dbReference type="InterPro" id="IPR004387">
    <property type="entry name" value="Pept_M50_Zn"/>
</dbReference>
<keyword evidence="8 11" id="KW-1133">Transmembrane helix</keyword>
<dbReference type="Pfam" id="PF17820">
    <property type="entry name" value="PDZ_6"/>
    <property type="match status" value="1"/>
</dbReference>
<evidence type="ECO:0000256" key="4">
    <source>
        <dbReference type="ARBA" id="ARBA00022670"/>
    </source>
</evidence>
<dbReference type="InterPro" id="IPR041489">
    <property type="entry name" value="PDZ_6"/>
</dbReference>
<comment type="similarity">
    <text evidence="3">Belongs to the peptidase M50B family.</text>
</comment>
<dbReference type="RefSeq" id="WP_129202251.1">
    <property type="nucleotide sequence ID" value="NZ_CP035495.1"/>
</dbReference>
<comment type="subcellular location">
    <subcellularLocation>
        <location evidence="2">Membrane</location>
        <topology evidence="2">Multi-pass membrane protein</topology>
    </subcellularLocation>
</comment>
<keyword evidence="5 11" id="KW-0812">Transmembrane</keyword>
<evidence type="ECO:0000256" key="11">
    <source>
        <dbReference type="SAM" id="Phobius"/>
    </source>
</evidence>